<evidence type="ECO:0000313" key="2">
    <source>
        <dbReference type="Proteomes" id="UP000298061"/>
    </source>
</evidence>
<keyword evidence="2" id="KW-1185">Reference proteome</keyword>
<dbReference type="OrthoDB" id="2742205at2759"/>
<dbReference type="Proteomes" id="UP000298061">
    <property type="component" value="Unassembled WGS sequence"/>
</dbReference>
<reference evidence="1 2" key="1">
    <citation type="submission" date="2019-02" db="EMBL/GenBank/DDBJ databases">
        <title>Genome sequencing of the rare red list fungi Hericium alpestre (H. flagellum).</title>
        <authorList>
            <person name="Buettner E."/>
            <person name="Kellner H."/>
        </authorList>
    </citation>
    <scope>NUCLEOTIDE SEQUENCE [LARGE SCALE GENOMIC DNA]</scope>
    <source>
        <strain evidence="1 2">DSM 108284</strain>
    </source>
</reference>
<dbReference type="AlphaFoldDB" id="A0A4Y9ZV74"/>
<feature type="non-terminal residue" evidence="1">
    <location>
        <position position="463"/>
    </location>
</feature>
<evidence type="ECO:0000313" key="1">
    <source>
        <dbReference type="EMBL" id="TFY77943.1"/>
    </source>
</evidence>
<sequence>MEGMQNTEFTMSVPHNSRFYSSSFTKIYDALPPDAQRELLESHLIPLLDRTGISGLEIVNVATRLQNRFTGMPDLNYMAKGDELDNLIEELDSDAKHVFLKERFRREELLTEIMDSLCDWMNDIWSVVYEYKTNFELAHKCLRLAATTLTTVTGGAVGCKCSVLNMPISVVIKDKNTRRTIKSFHLIGAHNFSRVLLWVWRDLFLSLLAHGTERQKKQIPKMLADIEDTMGWNALERLLIGGLTSVQDDEDDMTDCGDDDDEWYDEDDIRHNSQSHNCPFHAEHWPVFMNRRLDVLSESVEQHLIRIFGMAPSLPLYSSIQTVTTRSNPTVQTQLQKLAEDAALTCSDSFIATIDIFSFEGKTEKVVALLDQGKHLLRPRDAPILQSAIASVGNNRLFRPRMLAFIEHELLDTVQTIRAALLSVFSGISNKERLAEVQGILRLQHGSTTRQDRVDRWIDAVAT</sequence>
<dbReference type="EMBL" id="SFCI01000786">
    <property type="protein sequence ID" value="TFY77943.1"/>
    <property type="molecule type" value="Genomic_DNA"/>
</dbReference>
<organism evidence="1 2">
    <name type="scientific">Hericium alpestre</name>
    <dbReference type="NCBI Taxonomy" id="135208"/>
    <lineage>
        <taxon>Eukaryota</taxon>
        <taxon>Fungi</taxon>
        <taxon>Dikarya</taxon>
        <taxon>Basidiomycota</taxon>
        <taxon>Agaricomycotina</taxon>
        <taxon>Agaricomycetes</taxon>
        <taxon>Russulales</taxon>
        <taxon>Hericiaceae</taxon>
        <taxon>Hericium</taxon>
    </lineage>
</organism>
<gene>
    <name evidence="1" type="ORF">EWM64_g6068</name>
</gene>
<proteinExistence type="predicted"/>
<protein>
    <submittedName>
        <fullName evidence="1">Uncharacterized protein</fullName>
    </submittedName>
</protein>
<name>A0A4Y9ZV74_9AGAM</name>
<accession>A0A4Y9ZV74</accession>
<dbReference type="STRING" id="135208.A0A4Y9ZV74"/>
<comment type="caution">
    <text evidence="1">The sequence shown here is derived from an EMBL/GenBank/DDBJ whole genome shotgun (WGS) entry which is preliminary data.</text>
</comment>